<keyword evidence="4 5" id="KW-0472">Membrane</keyword>
<feature type="transmembrane region" description="Helical" evidence="5">
    <location>
        <begin position="491"/>
        <end position="514"/>
    </location>
</feature>
<feature type="transmembrane region" description="Helical" evidence="5">
    <location>
        <begin position="143"/>
        <end position="164"/>
    </location>
</feature>
<keyword evidence="9" id="KW-1185">Reference proteome</keyword>
<gene>
    <name evidence="5" type="primary">nuoN</name>
    <name evidence="8" type="ORF">N864_01270</name>
</gene>
<feature type="transmembrane region" description="Helical" evidence="5">
    <location>
        <begin position="455"/>
        <end position="479"/>
    </location>
</feature>
<accession>W9GI90</accession>
<evidence type="ECO:0000313" key="8">
    <source>
        <dbReference type="EMBL" id="EWT05961.1"/>
    </source>
</evidence>
<dbReference type="GO" id="GO:0012505">
    <property type="term" value="C:endomembrane system"/>
    <property type="evidence" value="ECO:0007669"/>
    <property type="project" value="UniProtKB-SubCell"/>
</dbReference>
<feature type="transmembrane region" description="Helical" evidence="5">
    <location>
        <begin position="413"/>
        <end position="435"/>
    </location>
</feature>
<feature type="domain" description="NADH:quinone oxidoreductase/Mrp antiporter transmembrane" evidence="7">
    <location>
        <begin position="168"/>
        <end position="462"/>
    </location>
</feature>
<evidence type="ECO:0000259" key="7">
    <source>
        <dbReference type="Pfam" id="PF00361"/>
    </source>
</evidence>
<feature type="transmembrane region" description="Helical" evidence="5">
    <location>
        <begin position="46"/>
        <end position="66"/>
    </location>
</feature>
<dbReference type="NCBIfam" id="TIGR01770">
    <property type="entry name" value="NDH_I_N"/>
    <property type="match status" value="1"/>
</dbReference>
<dbReference type="GO" id="GO:0005886">
    <property type="term" value="C:plasma membrane"/>
    <property type="evidence" value="ECO:0007669"/>
    <property type="project" value="UniProtKB-SubCell"/>
</dbReference>
<dbReference type="PANTHER" id="PTHR22773">
    <property type="entry name" value="NADH DEHYDROGENASE"/>
    <property type="match status" value="1"/>
</dbReference>
<dbReference type="GO" id="GO:0008137">
    <property type="term" value="F:NADH dehydrogenase (ubiquinone) activity"/>
    <property type="evidence" value="ECO:0007669"/>
    <property type="project" value="InterPro"/>
</dbReference>
<name>W9GI90_9MICO</name>
<evidence type="ECO:0000256" key="4">
    <source>
        <dbReference type="ARBA" id="ARBA00023136"/>
    </source>
</evidence>
<feature type="transmembrane region" description="Helical" evidence="5">
    <location>
        <begin position="246"/>
        <end position="273"/>
    </location>
</feature>
<feature type="transmembrane region" description="Helical" evidence="5">
    <location>
        <begin position="318"/>
        <end position="337"/>
    </location>
</feature>
<keyword evidence="5" id="KW-1003">Cell membrane</keyword>
<comment type="function">
    <text evidence="5">NDH-1 shuttles electrons from NADH, via FMN and iron-sulfur (Fe-S) centers, to quinones in the respiratory chain. The immediate electron acceptor for the enzyme in this species is believed to be a menaquinone. Couples the redox reaction to proton translocation (for every two electrons transferred, four hydrogen ions are translocated across the cytoplasmic membrane), and thus conserves the redox energy in a proton gradient.</text>
</comment>
<dbReference type="EMBL" id="AWQS01000074">
    <property type="protein sequence ID" value="EWT05961.1"/>
    <property type="molecule type" value="Genomic_DNA"/>
</dbReference>
<dbReference type="Proteomes" id="UP000019494">
    <property type="component" value="Unassembled WGS sequence"/>
</dbReference>
<evidence type="ECO:0000256" key="2">
    <source>
        <dbReference type="ARBA" id="ARBA00022692"/>
    </source>
</evidence>
<keyword evidence="5" id="KW-1278">Translocase</keyword>
<feature type="transmembrane region" description="Helical" evidence="5">
    <location>
        <begin position="369"/>
        <end position="392"/>
    </location>
</feature>
<dbReference type="AlphaFoldDB" id="W9GI90"/>
<dbReference type="InterPro" id="IPR010096">
    <property type="entry name" value="NADH-Q_OxRdtase_suN/2"/>
</dbReference>
<sequence>MTAVAPAAFQQANIDYLAVLPLLIVFGAALVGVLVEAFVPRERRHTIQLTISVASLVLAFVAILFATKHQGLTFGYTDGATSRRLFALAIDGPALFMQGALVLMGVLGILIMAERFGGVGSDAFTASGASTPGSPIEAASARAGLITSEVFPLTLFAIGGMMLFPTVNDLIGMFIALEVLSLPLYILSGLARRRRLLSQEASLKYFLLGAFSSAFFLFGTALLYGYAGSVYFGDLSKAVSDTSLGLNGLLVAGAFLVFVGLLFKVGAVPFHAWTPDVYQGAPTPVTGFMAACTKAAAFGAILRLAYVGLDTASWQWQNAVIIVAVLTMIVGAVLSVTQTDMKRLLAYSSIAHAGFVLVGVLAFDQRGVSSVLFYVVAYGFSIIAAFGLVTLVRQDGGEATHLSQWAGLGKSHPVIAGTMAFLMLAFAGIPLTSGFVAKFAVFAAAIGTGGATGTVLVVIGAVCSAITVFVYARVIVLMFFSEPADDTVEVLVPSVGTTFAIAIGTLITFALGVVPSSLLDLADRASQFVR</sequence>
<feature type="transmembrane region" description="Helical" evidence="5">
    <location>
        <begin position="203"/>
        <end position="226"/>
    </location>
</feature>
<keyword evidence="5" id="KW-0874">Quinone</keyword>
<dbReference type="GO" id="GO:0050136">
    <property type="term" value="F:NADH dehydrogenase (quinone) (non-electrogenic) activity"/>
    <property type="evidence" value="ECO:0007669"/>
    <property type="project" value="UniProtKB-UniRule"/>
</dbReference>
<comment type="catalytic activity">
    <reaction evidence="5">
        <text>a quinone + NADH + 5 H(+)(in) = a quinol + NAD(+) + 4 H(+)(out)</text>
        <dbReference type="Rhea" id="RHEA:57888"/>
        <dbReference type="ChEBI" id="CHEBI:15378"/>
        <dbReference type="ChEBI" id="CHEBI:24646"/>
        <dbReference type="ChEBI" id="CHEBI:57540"/>
        <dbReference type="ChEBI" id="CHEBI:57945"/>
        <dbReference type="ChEBI" id="CHEBI:132124"/>
    </reaction>
</comment>
<evidence type="ECO:0000256" key="5">
    <source>
        <dbReference type="HAMAP-Rule" id="MF_00445"/>
    </source>
</evidence>
<dbReference type="GO" id="GO:0048038">
    <property type="term" value="F:quinone binding"/>
    <property type="evidence" value="ECO:0007669"/>
    <property type="project" value="UniProtKB-KW"/>
</dbReference>
<keyword evidence="8" id="KW-0830">Ubiquinone</keyword>
<dbReference type="EC" id="7.1.1.-" evidence="5"/>
<feature type="transmembrane region" description="Helical" evidence="5">
    <location>
        <begin position="170"/>
        <end position="191"/>
    </location>
</feature>
<feature type="transmembrane region" description="Helical" evidence="5">
    <location>
        <begin position="16"/>
        <end position="39"/>
    </location>
</feature>
<organism evidence="8 9">
    <name type="scientific">Intrasporangium chromatireducens Q5-1</name>
    <dbReference type="NCBI Taxonomy" id="584657"/>
    <lineage>
        <taxon>Bacteria</taxon>
        <taxon>Bacillati</taxon>
        <taxon>Actinomycetota</taxon>
        <taxon>Actinomycetes</taxon>
        <taxon>Micrococcales</taxon>
        <taxon>Intrasporangiaceae</taxon>
        <taxon>Intrasporangium</taxon>
    </lineage>
</organism>
<dbReference type="PATRIC" id="fig|584657.3.peg.2132"/>
<reference evidence="9" key="1">
    <citation type="submission" date="2013-08" db="EMBL/GenBank/DDBJ databases">
        <title>Intrasporangium oryzae NRRL B-24470.</title>
        <authorList>
            <person name="Liu H."/>
            <person name="Wang G."/>
        </authorList>
    </citation>
    <scope>NUCLEOTIDE SEQUENCE [LARGE SCALE GENOMIC DNA]</scope>
    <source>
        <strain evidence="9">Q5-1</strain>
    </source>
</reference>
<dbReference type="NCBIfam" id="NF004441">
    <property type="entry name" value="PRK05777.1-4"/>
    <property type="match status" value="1"/>
</dbReference>
<dbReference type="InterPro" id="IPR001750">
    <property type="entry name" value="ND/Mrp_TM"/>
</dbReference>
<evidence type="ECO:0000256" key="1">
    <source>
        <dbReference type="ARBA" id="ARBA00004127"/>
    </source>
</evidence>
<feature type="transmembrane region" description="Helical" evidence="5">
    <location>
        <begin position="344"/>
        <end position="363"/>
    </location>
</feature>
<evidence type="ECO:0000256" key="3">
    <source>
        <dbReference type="ARBA" id="ARBA00022989"/>
    </source>
</evidence>
<keyword evidence="5" id="KW-0520">NAD</keyword>
<protein>
    <recommendedName>
        <fullName evidence="5">NADH-quinone oxidoreductase subunit N</fullName>
        <ecNumber evidence="5">7.1.1.-</ecNumber>
    </recommendedName>
    <alternativeName>
        <fullName evidence="5">NADH dehydrogenase I subunit N</fullName>
    </alternativeName>
    <alternativeName>
        <fullName evidence="5">NDH-1 subunit N</fullName>
    </alternativeName>
</protein>
<dbReference type="OrthoDB" id="9811718at2"/>
<comment type="similarity">
    <text evidence="5">Belongs to the complex I subunit 2 family.</text>
</comment>
<comment type="subcellular location">
    <subcellularLocation>
        <location evidence="5">Cell membrane</location>
        <topology evidence="5">Multi-pass membrane protein</topology>
    </subcellularLocation>
    <subcellularLocation>
        <location evidence="1">Endomembrane system</location>
        <topology evidence="1">Multi-pass membrane protein</topology>
    </subcellularLocation>
    <subcellularLocation>
        <location evidence="6">Membrane</location>
        <topology evidence="6">Multi-pass membrane protein</topology>
    </subcellularLocation>
</comment>
<keyword evidence="2 5" id="KW-0812">Transmembrane</keyword>
<dbReference type="HAMAP" id="MF_00445">
    <property type="entry name" value="NDH1_NuoN_1"/>
    <property type="match status" value="1"/>
</dbReference>
<feature type="transmembrane region" description="Helical" evidence="5">
    <location>
        <begin position="86"/>
        <end position="111"/>
    </location>
</feature>
<dbReference type="RefSeq" id="WP_034716359.1">
    <property type="nucleotide sequence ID" value="NZ_AWQS01000074.1"/>
</dbReference>
<comment type="subunit">
    <text evidence="5">NDH-1 is composed of 14 different subunits. Subunits NuoA, H, J, K, L, M, N constitute the membrane sector of the complex.</text>
</comment>
<keyword evidence="3 5" id="KW-1133">Transmembrane helix</keyword>
<proteinExistence type="inferred from homology"/>
<keyword evidence="5" id="KW-0813">Transport</keyword>
<comment type="caution">
    <text evidence="8">The sequence shown here is derived from an EMBL/GenBank/DDBJ whole genome shotgun (WGS) entry which is preliminary data.</text>
</comment>
<feature type="transmembrane region" description="Helical" evidence="5">
    <location>
        <begin position="285"/>
        <end position="306"/>
    </location>
</feature>
<dbReference type="Pfam" id="PF00361">
    <property type="entry name" value="Proton_antipo_M"/>
    <property type="match status" value="1"/>
</dbReference>
<evidence type="ECO:0000313" key="9">
    <source>
        <dbReference type="Proteomes" id="UP000019494"/>
    </source>
</evidence>
<evidence type="ECO:0000256" key="6">
    <source>
        <dbReference type="RuleBase" id="RU000320"/>
    </source>
</evidence>
<dbReference type="GO" id="GO:0042773">
    <property type="term" value="P:ATP synthesis coupled electron transport"/>
    <property type="evidence" value="ECO:0007669"/>
    <property type="project" value="InterPro"/>
</dbReference>